<reference evidence="2" key="1">
    <citation type="submission" date="2021-06" db="EMBL/GenBank/DDBJ databases">
        <authorList>
            <person name="Hodson N. C."/>
            <person name="Mongue J. A."/>
            <person name="Jaron S. K."/>
        </authorList>
    </citation>
    <scope>NUCLEOTIDE SEQUENCE</scope>
</reference>
<dbReference type="Proteomes" id="UP000708208">
    <property type="component" value="Unassembled WGS sequence"/>
</dbReference>
<name>A0A8J2LB65_9HEXA</name>
<protein>
    <submittedName>
        <fullName evidence="2">Uncharacterized protein</fullName>
    </submittedName>
</protein>
<gene>
    <name evidence="2" type="ORF">AFUS01_LOCUS29861</name>
</gene>
<feature type="non-terminal residue" evidence="2">
    <location>
        <position position="1"/>
    </location>
</feature>
<keyword evidence="1" id="KW-0175">Coiled coil</keyword>
<feature type="coiled-coil region" evidence="1">
    <location>
        <begin position="139"/>
        <end position="166"/>
    </location>
</feature>
<evidence type="ECO:0000256" key="1">
    <source>
        <dbReference type="SAM" id="Coils"/>
    </source>
</evidence>
<evidence type="ECO:0000313" key="3">
    <source>
        <dbReference type="Proteomes" id="UP000708208"/>
    </source>
</evidence>
<comment type="caution">
    <text evidence="2">The sequence shown here is derived from an EMBL/GenBank/DDBJ whole genome shotgun (WGS) entry which is preliminary data.</text>
</comment>
<proteinExistence type="predicted"/>
<organism evidence="2 3">
    <name type="scientific">Allacma fusca</name>
    <dbReference type="NCBI Taxonomy" id="39272"/>
    <lineage>
        <taxon>Eukaryota</taxon>
        <taxon>Metazoa</taxon>
        <taxon>Ecdysozoa</taxon>
        <taxon>Arthropoda</taxon>
        <taxon>Hexapoda</taxon>
        <taxon>Collembola</taxon>
        <taxon>Symphypleona</taxon>
        <taxon>Sminthuridae</taxon>
        <taxon>Allacma</taxon>
    </lineage>
</organism>
<keyword evidence="3" id="KW-1185">Reference proteome</keyword>
<dbReference type="EMBL" id="CAJVCH010449322">
    <property type="protein sequence ID" value="CAG7819409.1"/>
    <property type="molecule type" value="Genomic_DNA"/>
</dbReference>
<dbReference type="AlphaFoldDB" id="A0A8J2LB65"/>
<sequence>MLADGNLRKGKNLVGRAVGVNWKKRVHQALVVDSGNDETALERTADELAEREYRVETKAVSSAPGKGRKRKCVVENAPEMNQTGSVVQSSCAKKSKPLERATRIQSVLEDISVDFHATSNVPIVRTDAEIQLESNSVAELNTADELESMKQKYKNLKKKYRTLKETHKQCTS</sequence>
<evidence type="ECO:0000313" key="2">
    <source>
        <dbReference type="EMBL" id="CAG7819409.1"/>
    </source>
</evidence>
<accession>A0A8J2LB65</accession>